<dbReference type="EMBL" id="HBEL01038707">
    <property type="protein sequence ID" value="CAD8421817.1"/>
    <property type="molecule type" value="Transcribed_RNA"/>
</dbReference>
<dbReference type="GO" id="GO:0005634">
    <property type="term" value="C:nucleus"/>
    <property type="evidence" value="ECO:0007669"/>
    <property type="project" value="TreeGrafter"/>
</dbReference>
<dbReference type="InterPro" id="IPR036034">
    <property type="entry name" value="PDZ_sf"/>
</dbReference>
<dbReference type="Pfam" id="PF00271">
    <property type="entry name" value="Helicase_C"/>
    <property type="match status" value="1"/>
</dbReference>
<evidence type="ECO:0000256" key="1">
    <source>
        <dbReference type="ARBA" id="ARBA00022801"/>
    </source>
</evidence>
<organism evidence="5">
    <name type="scientific">Proboscia inermis</name>
    <dbReference type="NCBI Taxonomy" id="420281"/>
    <lineage>
        <taxon>Eukaryota</taxon>
        <taxon>Sar</taxon>
        <taxon>Stramenopiles</taxon>
        <taxon>Ochrophyta</taxon>
        <taxon>Bacillariophyta</taxon>
        <taxon>Coscinodiscophyceae</taxon>
        <taxon>Rhizosoleniophycidae</taxon>
        <taxon>Rhizosoleniales</taxon>
        <taxon>Rhizosoleniaceae</taxon>
        <taxon>Proboscia</taxon>
    </lineage>
</organism>
<dbReference type="PANTHER" id="PTHR45623">
    <property type="entry name" value="CHROMODOMAIN-HELICASE-DNA-BINDING PROTEIN 3-RELATED-RELATED"/>
    <property type="match status" value="1"/>
</dbReference>
<dbReference type="SUPFAM" id="SSF52540">
    <property type="entry name" value="P-loop containing nucleoside triphosphate hydrolases"/>
    <property type="match status" value="1"/>
</dbReference>
<evidence type="ECO:0000259" key="4">
    <source>
        <dbReference type="PROSITE" id="PS51194"/>
    </source>
</evidence>
<evidence type="ECO:0000256" key="3">
    <source>
        <dbReference type="SAM" id="MobiDB-lite"/>
    </source>
</evidence>
<dbReference type="PROSITE" id="PS51194">
    <property type="entry name" value="HELICASE_CTER"/>
    <property type="match status" value="1"/>
</dbReference>
<dbReference type="GO" id="GO:0016887">
    <property type="term" value="F:ATP hydrolysis activity"/>
    <property type="evidence" value="ECO:0007669"/>
    <property type="project" value="TreeGrafter"/>
</dbReference>
<dbReference type="PANTHER" id="PTHR45623:SF11">
    <property type="entry name" value="KISMET, ISOFORM C"/>
    <property type="match status" value="1"/>
</dbReference>
<dbReference type="InterPro" id="IPR027417">
    <property type="entry name" value="P-loop_NTPase"/>
</dbReference>
<keyword evidence="2" id="KW-0539">Nucleus</keyword>
<evidence type="ECO:0000313" key="5">
    <source>
        <dbReference type="EMBL" id="CAD8421817.1"/>
    </source>
</evidence>
<gene>
    <name evidence="5" type="ORF">PINE0816_LOCUS17973</name>
</gene>
<dbReference type="CDD" id="cd18793">
    <property type="entry name" value="SF2_C_SNF"/>
    <property type="match status" value="1"/>
</dbReference>
<keyword evidence="1" id="KW-0378">Hydrolase</keyword>
<dbReference type="InterPro" id="IPR001650">
    <property type="entry name" value="Helicase_C-like"/>
</dbReference>
<feature type="domain" description="Helicase C-terminal" evidence="4">
    <location>
        <begin position="1"/>
        <end position="92"/>
    </location>
</feature>
<evidence type="ECO:0000256" key="2">
    <source>
        <dbReference type="ARBA" id="ARBA00023242"/>
    </source>
</evidence>
<dbReference type="GO" id="GO:0042393">
    <property type="term" value="F:histone binding"/>
    <property type="evidence" value="ECO:0007669"/>
    <property type="project" value="TreeGrafter"/>
</dbReference>
<dbReference type="InterPro" id="IPR049730">
    <property type="entry name" value="SNF2/RAD54-like_C"/>
</dbReference>
<feature type="compositionally biased region" description="Low complexity" evidence="3">
    <location>
        <begin position="223"/>
        <end position="239"/>
    </location>
</feature>
<dbReference type="GO" id="GO:0000785">
    <property type="term" value="C:chromatin"/>
    <property type="evidence" value="ECO:0007669"/>
    <property type="project" value="TreeGrafter"/>
</dbReference>
<dbReference type="AlphaFoldDB" id="A0A7S0CF01"/>
<sequence length="442" mass="49407">MLLSTRAGGLGINLTAADTCIIFDSDWNPQNDVQALSRCHRIGQTKNVKCFRLITRKTYEMRMFHMSSMKLGLDQAVLNGIECGAQSGKSLMTKDEAEKLLKLGAYDAYNEDKLDVESEEFLAEDIDTILQRRAYTIVHEDTGTKSNAKGGTFSKAAFTTRTSVDQNDADVDLDDPNFWTKMLRHVEVHQQHKSPVPKKRKRKVVNYIIPVSSDEDSSVVTLEKSSSKNPSSEIPSSSESDYDQDSDDDDQDDVEENTMNQLSKPDDSLKRFNSLKNSNIICKASNLNRAESEDVNPPPVNQVLKSHDSLKHYNCSNNSNITYQASNSAHSELGTQRVHQDSSNLAAYPGQTICLRIKDSSQFFGLELHETTLGSNPTLVVAIKRVLPNGFAAKTGKMSSGMILLDYHRSEQVNNRLRNGPYPIDLKFVYNNTEKYLCTADL</sequence>
<name>A0A7S0CF01_9STRA</name>
<dbReference type="Gene3D" id="3.40.50.300">
    <property type="entry name" value="P-loop containing nucleotide triphosphate hydrolases"/>
    <property type="match status" value="1"/>
</dbReference>
<reference evidence="5" key="1">
    <citation type="submission" date="2021-01" db="EMBL/GenBank/DDBJ databases">
        <authorList>
            <person name="Corre E."/>
            <person name="Pelletier E."/>
            <person name="Niang G."/>
            <person name="Scheremetjew M."/>
            <person name="Finn R."/>
            <person name="Kale V."/>
            <person name="Holt S."/>
            <person name="Cochrane G."/>
            <person name="Meng A."/>
            <person name="Brown T."/>
            <person name="Cohen L."/>
        </authorList>
    </citation>
    <scope>NUCLEOTIDE SEQUENCE</scope>
    <source>
        <strain evidence="5">CCAP1064/1</strain>
    </source>
</reference>
<dbReference type="SUPFAM" id="SSF50156">
    <property type="entry name" value="PDZ domain-like"/>
    <property type="match status" value="1"/>
</dbReference>
<dbReference type="GO" id="GO:0003682">
    <property type="term" value="F:chromatin binding"/>
    <property type="evidence" value="ECO:0007669"/>
    <property type="project" value="TreeGrafter"/>
</dbReference>
<feature type="region of interest" description="Disordered" evidence="3">
    <location>
        <begin position="216"/>
        <end position="270"/>
    </location>
</feature>
<accession>A0A7S0CF01</accession>
<feature type="compositionally biased region" description="Acidic residues" evidence="3">
    <location>
        <begin position="240"/>
        <end position="256"/>
    </location>
</feature>
<dbReference type="GO" id="GO:0140658">
    <property type="term" value="F:ATP-dependent chromatin remodeler activity"/>
    <property type="evidence" value="ECO:0007669"/>
    <property type="project" value="TreeGrafter"/>
</dbReference>
<proteinExistence type="predicted"/>
<dbReference type="GO" id="GO:0003677">
    <property type="term" value="F:DNA binding"/>
    <property type="evidence" value="ECO:0007669"/>
    <property type="project" value="TreeGrafter"/>
</dbReference>
<protein>
    <recommendedName>
        <fullName evidence="4">Helicase C-terminal domain-containing protein</fullName>
    </recommendedName>
</protein>